<dbReference type="RefSeq" id="XP_009826387.1">
    <property type="nucleotide sequence ID" value="XM_009828085.1"/>
</dbReference>
<accession>W4GY99</accession>
<name>W4GY99_APHAT</name>
<proteinExistence type="predicted"/>
<feature type="compositionally biased region" description="Basic and acidic residues" evidence="1">
    <location>
        <begin position="249"/>
        <end position="264"/>
    </location>
</feature>
<feature type="region of interest" description="Disordered" evidence="1">
    <location>
        <begin position="249"/>
        <end position="268"/>
    </location>
</feature>
<evidence type="ECO:0000256" key="1">
    <source>
        <dbReference type="SAM" id="MobiDB-lite"/>
    </source>
</evidence>
<dbReference type="AlphaFoldDB" id="W4GY99"/>
<protein>
    <submittedName>
        <fullName evidence="2">Uncharacterized protein</fullName>
    </submittedName>
</protein>
<dbReference type="EMBL" id="KI913119">
    <property type="protein sequence ID" value="ETV84695.1"/>
    <property type="molecule type" value="Genomic_DNA"/>
</dbReference>
<gene>
    <name evidence="2" type="ORF">H257_03820</name>
</gene>
<dbReference type="VEuPathDB" id="FungiDB:H257_03820"/>
<evidence type="ECO:0000313" key="2">
    <source>
        <dbReference type="EMBL" id="ETV84695.1"/>
    </source>
</evidence>
<dbReference type="GeneID" id="20805816"/>
<reference evidence="2" key="1">
    <citation type="submission" date="2013-12" db="EMBL/GenBank/DDBJ databases">
        <title>The Genome Sequence of Aphanomyces astaci APO3.</title>
        <authorList>
            <consortium name="The Broad Institute Genomics Platform"/>
            <person name="Russ C."/>
            <person name="Tyler B."/>
            <person name="van West P."/>
            <person name="Dieguez-Uribeondo J."/>
            <person name="Young S.K."/>
            <person name="Zeng Q."/>
            <person name="Gargeya S."/>
            <person name="Fitzgerald M."/>
            <person name="Abouelleil A."/>
            <person name="Alvarado L."/>
            <person name="Chapman S.B."/>
            <person name="Gainer-Dewar J."/>
            <person name="Goldberg J."/>
            <person name="Griggs A."/>
            <person name="Gujja S."/>
            <person name="Hansen M."/>
            <person name="Howarth C."/>
            <person name="Imamovic A."/>
            <person name="Ireland A."/>
            <person name="Larimer J."/>
            <person name="McCowan C."/>
            <person name="Murphy C."/>
            <person name="Pearson M."/>
            <person name="Poon T.W."/>
            <person name="Priest M."/>
            <person name="Roberts A."/>
            <person name="Saif S."/>
            <person name="Shea T."/>
            <person name="Sykes S."/>
            <person name="Wortman J."/>
            <person name="Nusbaum C."/>
            <person name="Birren B."/>
        </authorList>
    </citation>
    <scope>NUCLEOTIDE SEQUENCE [LARGE SCALE GENOMIC DNA]</scope>
    <source>
        <strain evidence="2">APO3</strain>
    </source>
</reference>
<sequence>MLSPPGILHATAVERSAIVDTYLESTQLQGGLEAYWSTLMSSTCLSPNPYPQLLRHFRSLEGQSEPQEFRPSAVQSINVPPNSLNVGSVAGGVFGHARLLSRIDGPSLMHLSKRLGCTWYKQQRDDSYKATVMTSLVGPAVLHGKGYLADVHSVQLEQHVLVEGEKLERAITVFAQLIAKDAYDNQTSATIMNQGVWVTIPSFKKSDRHTEKLWTLDAIQSCRVAFISAVKTAVAARVPCYVVEFRHSSTNSERRPSSPRHDDGQTGSGVSYVRVHRTFVMHFKPPNEPTRSFSVNQLRPLLEGVFFTEVAMTTYISVVLQGDDTAAATVAFTKPFVTSVLDHYTTGNYLEMMYALVHHICVNESSLDVMPQLCRVTCGLPGQLVQLARTSALMHEMLQLHVSNPAIAHLHAVPLREWLTEFAAHATTFLGQNTHSRFLGVRQRLDRLVASVCDVPERFMAEVATVSIVMDACKHIEMLVNHVAQCVTRDMMETMSCDRVSHPIYVANEMAQLAAKVDSLKSSKSKPKPPAPDSKIIITSVIVEPLKSTTTVYGIDVEQEVQSAVGALAYPPRIIREAVYMQYIVDTRLDVAVESAIASILVDGMPGNPFPSLIKHLRAFASRHAMSLTAKAPQLPEVQAVLRSTANKDNCDDVESCNRIVESHGLFGTPYSLSYVPRSLVSMAAKLQSWPLFPLHYSSPSALFTVQTWTSLYLRRYYSWLEQEPSQVDLIEHFQVTSLHPTLQLTLKASEVFSDAVLQDALGLGDHPHIALVWLQTAEENNDHIRFKVDGDEVKRQRDVVRRRVEDAIRLKQSVQVCVYHAHTLVVKTYVLHVLDGNNRRRCFAPSWLRSPQAPQVCFHKQSAEWTCGLMDIPSPSDALARNNTEDDDDLVDAYDRMFRQGIRHPHLFASTEPALRAMYTSPVVALKALESQGHVYATVCRTKIPLSDFKDGIERWIANIQTAIDTPATLDMLWLFASWKFPLERALAARSMAHIQNLIEGLTGFVLAMRLEGQHDVHLNNRLPGMQRAN</sequence>
<organism evidence="2">
    <name type="scientific">Aphanomyces astaci</name>
    <name type="common">Crayfish plague agent</name>
    <dbReference type="NCBI Taxonomy" id="112090"/>
    <lineage>
        <taxon>Eukaryota</taxon>
        <taxon>Sar</taxon>
        <taxon>Stramenopiles</taxon>
        <taxon>Oomycota</taxon>
        <taxon>Saprolegniomycetes</taxon>
        <taxon>Saprolegniales</taxon>
        <taxon>Verrucalvaceae</taxon>
        <taxon>Aphanomyces</taxon>
    </lineage>
</organism>
<dbReference type="OrthoDB" id="77402at2759"/>